<feature type="region of interest" description="Disordered" evidence="1">
    <location>
        <begin position="340"/>
        <end position="372"/>
    </location>
</feature>
<dbReference type="InterPro" id="IPR029044">
    <property type="entry name" value="Nucleotide-diphossugar_trans"/>
</dbReference>
<dbReference type="PANTHER" id="PTHR11183">
    <property type="entry name" value="GLYCOGENIN SUBFAMILY MEMBER"/>
    <property type="match status" value="1"/>
</dbReference>
<name>A0AAV9PHX2_9PEZI</name>
<evidence type="ECO:0000313" key="3">
    <source>
        <dbReference type="Proteomes" id="UP001337655"/>
    </source>
</evidence>
<dbReference type="AlphaFoldDB" id="A0AAV9PHX2"/>
<gene>
    <name evidence="2" type="ORF">LTR77_002025</name>
</gene>
<dbReference type="EMBL" id="JAVRRT010000003">
    <property type="protein sequence ID" value="KAK5173344.1"/>
    <property type="molecule type" value="Genomic_DNA"/>
</dbReference>
<evidence type="ECO:0008006" key="4">
    <source>
        <dbReference type="Google" id="ProtNLM"/>
    </source>
</evidence>
<dbReference type="GeneID" id="89923372"/>
<dbReference type="Proteomes" id="UP001337655">
    <property type="component" value="Unassembled WGS sequence"/>
</dbReference>
<dbReference type="RefSeq" id="XP_064662039.1">
    <property type="nucleotide sequence ID" value="XM_064799284.1"/>
</dbReference>
<comment type="caution">
    <text evidence="2">The sequence shown here is derived from an EMBL/GenBank/DDBJ whole genome shotgun (WGS) entry which is preliminary data.</text>
</comment>
<dbReference type="SUPFAM" id="SSF53448">
    <property type="entry name" value="Nucleotide-diphospho-sugar transferases"/>
    <property type="match status" value="1"/>
</dbReference>
<dbReference type="InterPro" id="IPR050587">
    <property type="entry name" value="GNT1/Glycosyltrans_8"/>
</dbReference>
<proteinExistence type="predicted"/>
<keyword evidence="3" id="KW-1185">Reference proteome</keyword>
<sequence>MLSVIAGCAVSILFLLCAFPAWHLFTSAPPTRRPLDLDARIERLVRYNQHLQHALAQATESATEPITAAVPNDPRQDAFAYVFYATSDPYACSVLVNIERLEVLESSLAIHVLLSSDVSRQYLEAFRQAGATVHVRDPPPLAKDLGGYYKDCLLKLLAFKMHVLSPGLERILVLDSDQLVLQNMDALFDGLPEVDLAAPRAYWLSKDFLASTFMMVCLSDRLWDSVQNGLASIEYNKFDMDLINDLLGDTVMMLSGKYATLNSHWEDWNLPKWLGSTINMTTVDAVNKLVRPQLVVHKAPPPPQGTFNDKRGTVDGAAMNAAVDGVPQPDRVADSSHAIEVDEPATTASEPLLGGLPDGSNPEVAQPLPSASPRFPTKHPITQELYLLFDTAAVLHFSAVGKPWIHTEESLAWAHPDAHPLLAKQMEMWRETALKVCPGELQFAQ</sequence>
<accession>A0AAV9PHX2</accession>
<evidence type="ECO:0000256" key="1">
    <source>
        <dbReference type="SAM" id="MobiDB-lite"/>
    </source>
</evidence>
<organism evidence="2 3">
    <name type="scientific">Saxophila tyrrhenica</name>
    <dbReference type="NCBI Taxonomy" id="1690608"/>
    <lineage>
        <taxon>Eukaryota</taxon>
        <taxon>Fungi</taxon>
        <taxon>Dikarya</taxon>
        <taxon>Ascomycota</taxon>
        <taxon>Pezizomycotina</taxon>
        <taxon>Dothideomycetes</taxon>
        <taxon>Dothideomycetidae</taxon>
        <taxon>Mycosphaerellales</taxon>
        <taxon>Extremaceae</taxon>
        <taxon>Saxophila</taxon>
    </lineage>
</organism>
<dbReference type="Gene3D" id="3.90.550.10">
    <property type="entry name" value="Spore Coat Polysaccharide Biosynthesis Protein SpsA, Chain A"/>
    <property type="match status" value="1"/>
</dbReference>
<evidence type="ECO:0000313" key="2">
    <source>
        <dbReference type="EMBL" id="KAK5173344.1"/>
    </source>
</evidence>
<protein>
    <recommendedName>
        <fullName evidence="4">Nucleotide-diphospho-sugar transferase</fullName>
    </recommendedName>
</protein>
<reference evidence="2 3" key="1">
    <citation type="submission" date="2023-08" db="EMBL/GenBank/DDBJ databases">
        <title>Black Yeasts Isolated from many extreme environments.</title>
        <authorList>
            <person name="Coleine C."/>
            <person name="Stajich J.E."/>
            <person name="Selbmann L."/>
        </authorList>
    </citation>
    <scope>NUCLEOTIDE SEQUENCE [LARGE SCALE GENOMIC DNA]</scope>
    <source>
        <strain evidence="2 3">CCFEE 5935</strain>
    </source>
</reference>